<dbReference type="InterPro" id="IPR004108">
    <property type="entry name" value="Fe_hydrogenase_lsu_C"/>
</dbReference>
<evidence type="ECO:0000259" key="3">
    <source>
        <dbReference type="Pfam" id="PF02906"/>
    </source>
</evidence>
<evidence type="ECO:0000256" key="1">
    <source>
        <dbReference type="ARBA" id="ARBA00006596"/>
    </source>
</evidence>
<name>A0A1Z5JXH0_FISSO</name>
<feature type="compositionally biased region" description="Low complexity" evidence="2">
    <location>
        <begin position="56"/>
        <end position="65"/>
    </location>
</feature>
<dbReference type="Pfam" id="PF02906">
    <property type="entry name" value="Fe_hyd_lg_C"/>
    <property type="match status" value="1"/>
</dbReference>
<dbReference type="AlphaFoldDB" id="A0A1Z5JXH0"/>
<dbReference type="PANTHER" id="PTHR11615">
    <property type="entry name" value="NITRATE, FORMATE, IRON DEHYDROGENASE"/>
    <property type="match status" value="1"/>
</dbReference>
<dbReference type="OrthoDB" id="196505at2759"/>
<evidence type="ECO:0000313" key="4">
    <source>
        <dbReference type="EMBL" id="GAX18747.1"/>
    </source>
</evidence>
<reference evidence="4 5" key="1">
    <citation type="journal article" date="2015" name="Plant Cell">
        <title>Oil accumulation by the oleaginous diatom Fistulifera solaris as revealed by the genome and transcriptome.</title>
        <authorList>
            <person name="Tanaka T."/>
            <person name="Maeda Y."/>
            <person name="Veluchamy A."/>
            <person name="Tanaka M."/>
            <person name="Abida H."/>
            <person name="Marechal E."/>
            <person name="Bowler C."/>
            <person name="Muto M."/>
            <person name="Sunaga Y."/>
            <person name="Tanaka M."/>
            <person name="Yoshino T."/>
            <person name="Taniguchi T."/>
            <person name="Fukuda Y."/>
            <person name="Nemoto M."/>
            <person name="Matsumoto M."/>
            <person name="Wong P.S."/>
            <person name="Aburatani S."/>
            <person name="Fujibuchi W."/>
        </authorList>
    </citation>
    <scope>NUCLEOTIDE SEQUENCE [LARGE SCALE GENOMIC DNA]</scope>
    <source>
        <strain evidence="4 5">JPCC DA0580</strain>
    </source>
</reference>
<feature type="region of interest" description="Disordered" evidence="2">
    <location>
        <begin position="25"/>
        <end position="65"/>
    </location>
</feature>
<comment type="similarity">
    <text evidence="1">Belongs to the NARF family.</text>
</comment>
<feature type="compositionally biased region" description="Low complexity" evidence="2">
    <location>
        <begin position="27"/>
        <end position="37"/>
    </location>
</feature>
<protein>
    <recommendedName>
        <fullName evidence="3">Iron hydrogenase large subunit C-terminal domain-containing protein</fullName>
    </recommendedName>
</protein>
<dbReference type="Gene3D" id="3.40.50.1780">
    <property type="match status" value="1"/>
</dbReference>
<dbReference type="Proteomes" id="UP000198406">
    <property type="component" value="Unassembled WGS sequence"/>
</dbReference>
<proteinExistence type="inferred from homology"/>
<sequence>MSSVFLSNVDDYLGPSQACVNPLFSNTDSTTTITTPTPEGAVRTRKRRTVRERSDTTNTTNTPPTNAVVSASIADCLACSGCVTTAETVLLEEKHSIEKLRQWIHQRVQTSVRKRFVVTISPSSWADLMRHMNLQNSNLRTRQQQMTTFFHQYWAVDVVMDANVPLEWSRLAAAQSFVEAYRQQESQTNKILLPQLASSCPATVCLIEKSIHAAIPHLSPIPSSMSCAGAYFQQQDAECFHLAVMPCHDKKLEASRTEFTNDQEEPFVDMSITTTECWQLMQEFCRRENATTQQHITQIVEQLPLSAVYTSVQEWSAACSPPCLIAPRDCRSVSSNSTIAPNSTFFAESSGGYADFLFRYAARELFHTDIHDFSSLWQPFMELDETKQKQSVVSARIASQKRRREFLHATLYYHPSSETYSTALTPESRPVLRFAIANGMQTIQRALKPFQENALPPFDYMEIMACPSGCINGGGQIRTALRETPTETRERIWTSQSYFQTPSSVVSTEIPLTAGQLRTQYRIIPPMQHTMGAVAGIEMKDAIW</sequence>
<organism evidence="4 5">
    <name type="scientific">Fistulifera solaris</name>
    <name type="common">Oleaginous diatom</name>
    <dbReference type="NCBI Taxonomy" id="1519565"/>
    <lineage>
        <taxon>Eukaryota</taxon>
        <taxon>Sar</taxon>
        <taxon>Stramenopiles</taxon>
        <taxon>Ochrophyta</taxon>
        <taxon>Bacillariophyta</taxon>
        <taxon>Bacillariophyceae</taxon>
        <taxon>Bacillariophycidae</taxon>
        <taxon>Naviculales</taxon>
        <taxon>Naviculaceae</taxon>
        <taxon>Fistulifera</taxon>
    </lineage>
</organism>
<gene>
    <name evidence="4" type="ORF">FisN_26Hh040</name>
</gene>
<dbReference type="InterPro" id="IPR050340">
    <property type="entry name" value="Cytosolic_Fe-S_CAF"/>
</dbReference>
<comment type="caution">
    <text evidence="4">The sequence shown here is derived from an EMBL/GenBank/DDBJ whole genome shotgun (WGS) entry which is preliminary data.</text>
</comment>
<evidence type="ECO:0000313" key="5">
    <source>
        <dbReference type="Proteomes" id="UP000198406"/>
    </source>
</evidence>
<dbReference type="SUPFAM" id="SSF53920">
    <property type="entry name" value="Fe-only hydrogenase"/>
    <property type="match status" value="1"/>
</dbReference>
<dbReference type="Gene3D" id="3.40.950.10">
    <property type="entry name" value="Fe-only Hydrogenase (Larger Subunit), Chain L, domain 3"/>
    <property type="match status" value="1"/>
</dbReference>
<accession>A0A1Z5JXH0</accession>
<dbReference type="InParanoid" id="A0A1Z5JXH0"/>
<evidence type="ECO:0000256" key="2">
    <source>
        <dbReference type="SAM" id="MobiDB-lite"/>
    </source>
</evidence>
<dbReference type="EMBL" id="BDSP01000132">
    <property type="protein sequence ID" value="GAX18747.1"/>
    <property type="molecule type" value="Genomic_DNA"/>
</dbReference>
<feature type="domain" description="Iron hydrogenase large subunit C-terminal" evidence="3">
    <location>
        <begin position="114"/>
        <end position="474"/>
    </location>
</feature>
<dbReference type="InterPro" id="IPR009016">
    <property type="entry name" value="Fe_hydrogenase"/>
</dbReference>
<keyword evidence="5" id="KW-1185">Reference proteome</keyword>